<evidence type="ECO:0000256" key="5">
    <source>
        <dbReference type="SAM" id="MobiDB-lite"/>
    </source>
</evidence>
<dbReference type="InterPro" id="IPR036271">
    <property type="entry name" value="Tet_transcr_reg_TetR-rel_C_sf"/>
</dbReference>
<evidence type="ECO:0000256" key="1">
    <source>
        <dbReference type="ARBA" id="ARBA00023015"/>
    </source>
</evidence>
<dbReference type="Pfam" id="PF00440">
    <property type="entry name" value="TetR_N"/>
    <property type="match status" value="1"/>
</dbReference>
<dbReference type="PANTHER" id="PTHR30055:SF234">
    <property type="entry name" value="HTH-TYPE TRANSCRIPTIONAL REGULATOR BETI"/>
    <property type="match status" value="1"/>
</dbReference>
<gene>
    <name evidence="7" type="ORF">Nans01_01690</name>
</gene>
<evidence type="ECO:0000256" key="3">
    <source>
        <dbReference type="ARBA" id="ARBA00023163"/>
    </source>
</evidence>
<evidence type="ECO:0000313" key="7">
    <source>
        <dbReference type="EMBL" id="GLU45818.1"/>
    </source>
</evidence>
<protein>
    <recommendedName>
        <fullName evidence="6">HTH tetR-type domain-containing protein</fullName>
    </recommendedName>
</protein>
<sequence>MAERVVEGEGIPPNPKEGGLGLSARGMATRQRLLAAAREVILTRDGTLEVAEVSARTGCSAGLLYRYFDNKDGLVAAVVDEFYDRYDATVFTARIDSGEGWLATEHERLRREIDFLCDDPFGPVIVGRRLREPAAAQADAARLARQVDIAARGIARGQRDGELNARIQPEFAAAAVLGAFRELMARALRPGGSAPRAQLLELMHAVGTSLLRPED</sequence>
<reference evidence="7" key="1">
    <citation type="submission" date="2023-02" db="EMBL/GenBank/DDBJ databases">
        <title>Nocardiopsis ansamitocini NBRC 112285.</title>
        <authorList>
            <person name="Ichikawa N."/>
            <person name="Sato H."/>
            <person name="Tonouchi N."/>
        </authorList>
    </citation>
    <scope>NUCLEOTIDE SEQUENCE</scope>
    <source>
        <strain evidence="7">NBRC 112285</strain>
    </source>
</reference>
<organism evidence="7 8">
    <name type="scientific">Nocardiopsis ansamitocini</name>
    <dbReference type="NCBI Taxonomy" id="1670832"/>
    <lineage>
        <taxon>Bacteria</taxon>
        <taxon>Bacillati</taxon>
        <taxon>Actinomycetota</taxon>
        <taxon>Actinomycetes</taxon>
        <taxon>Streptosporangiales</taxon>
        <taxon>Nocardiopsidaceae</taxon>
        <taxon>Nocardiopsis</taxon>
    </lineage>
</organism>
<feature type="region of interest" description="Disordered" evidence="5">
    <location>
        <begin position="1"/>
        <end position="22"/>
    </location>
</feature>
<dbReference type="Gene3D" id="1.10.357.10">
    <property type="entry name" value="Tetracycline Repressor, domain 2"/>
    <property type="match status" value="1"/>
</dbReference>
<dbReference type="PANTHER" id="PTHR30055">
    <property type="entry name" value="HTH-TYPE TRANSCRIPTIONAL REGULATOR RUTR"/>
    <property type="match status" value="1"/>
</dbReference>
<feature type="DNA-binding region" description="H-T-H motif" evidence="4">
    <location>
        <begin position="49"/>
        <end position="68"/>
    </location>
</feature>
<keyword evidence="8" id="KW-1185">Reference proteome</keyword>
<evidence type="ECO:0000259" key="6">
    <source>
        <dbReference type="PROSITE" id="PS50977"/>
    </source>
</evidence>
<dbReference type="InterPro" id="IPR050109">
    <property type="entry name" value="HTH-type_TetR-like_transc_reg"/>
</dbReference>
<dbReference type="GO" id="GO:0000976">
    <property type="term" value="F:transcription cis-regulatory region binding"/>
    <property type="evidence" value="ECO:0007669"/>
    <property type="project" value="TreeGrafter"/>
</dbReference>
<dbReference type="SUPFAM" id="SSF48498">
    <property type="entry name" value="Tetracyclin repressor-like, C-terminal domain"/>
    <property type="match status" value="1"/>
</dbReference>
<dbReference type="SUPFAM" id="SSF46689">
    <property type="entry name" value="Homeodomain-like"/>
    <property type="match status" value="1"/>
</dbReference>
<keyword evidence="2 4" id="KW-0238">DNA-binding</keyword>
<feature type="domain" description="HTH tetR-type" evidence="6">
    <location>
        <begin position="27"/>
        <end position="86"/>
    </location>
</feature>
<comment type="caution">
    <text evidence="7">The sequence shown here is derived from an EMBL/GenBank/DDBJ whole genome shotgun (WGS) entry which is preliminary data.</text>
</comment>
<evidence type="ECO:0000256" key="2">
    <source>
        <dbReference type="ARBA" id="ARBA00023125"/>
    </source>
</evidence>
<keyword evidence="3" id="KW-0804">Transcription</keyword>
<dbReference type="Proteomes" id="UP001165092">
    <property type="component" value="Unassembled WGS sequence"/>
</dbReference>
<dbReference type="RefSeq" id="WP_285756701.1">
    <property type="nucleotide sequence ID" value="NZ_BSQG01000001.1"/>
</dbReference>
<proteinExistence type="predicted"/>
<keyword evidence="1" id="KW-0805">Transcription regulation</keyword>
<evidence type="ECO:0000313" key="8">
    <source>
        <dbReference type="Proteomes" id="UP001165092"/>
    </source>
</evidence>
<dbReference type="EMBL" id="BSQG01000001">
    <property type="protein sequence ID" value="GLU45818.1"/>
    <property type="molecule type" value="Genomic_DNA"/>
</dbReference>
<dbReference type="InterPro" id="IPR009057">
    <property type="entry name" value="Homeodomain-like_sf"/>
</dbReference>
<name>A0A9W6P2H0_9ACTN</name>
<dbReference type="AlphaFoldDB" id="A0A9W6P2H0"/>
<dbReference type="GO" id="GO:0003700">
    <property type="term" value="F:DNA-binding transcription factor activity"/>
    <property type="evidence" value="ECO:0007669"/>
    <property type="project" value="TreeGrafter"/>
</dbReference>
<dbReference type="PROSITE" id="PS50977">
    <property type="entry name" value="HTH_TETR_2"/>
    <property type="match status" value="1"/>
</dbReference>
<evidence type="ECO:0000256" key="4">
    <source>
        <dbReference type="PROSITE-ProRule" id="PRU00335"/>
    </source>
</evidence>
<accession>A0A9W6P2H0</accession>
<dbReference type="InterPro" id="IPR001647">
    <property type="entry name" value="HTH_TetR"/>
</dbReference>